<protein>
    <recommendedName>
        <fullName evidence="4">Secreted protein</fullName>
    </recommendedName>
</protein>
<keyword evidence="3" id="KW-1185">Reference proteome</keyword>
<keyword evidence="1" id="KW-0732">Signal</keyword>
<sequence length="121" mass="13563">MFVDTCRHVGAQRSCFFLWRRFILLSLSRNFSACNGKGDSVSFGGSLTKRLRLSALLSSMENGVSVHRYSLSVALYGGNDRSLRWVGSNQKVNLMNRLLESSITTRKQRHTEGKIVGMSSE</sequence>
<feature type="chain" id="PRO_5036471498" description="Secreted protein" evidence="1">
    <location>
        <begin position="34"/>
        <end position="121"/>
    </location>
</feature>
<feature type="signal peptide" evidence="1">
    <location>
        <begin position="1"/>
        <end position="33"/>
    </location>
</feature>
<accession>A0A8X7PDT3</accession>
<dbReference type="AlphaFoldDB" id="A0A8X7PDT3"/>
<evidence type="ECO:0000313" key="2">
    <source>
        <dbReference type="EMBL" id="KAG2248892.1"/>
    </source>
</evidence>
<reference evidence="2 3" key="1">
    <citation type="submission" date="2020-02" db="EMBL/GenBank/DDBJ databases">
        <authorList>
            <person name="Ma Q."/>
            <person name="Huang Y."/>
            <person name="Song X."/>
            <person name="Pei D."/>
        </authorList>
    </citation>
    <scope>NUCLEOTIDE SEQUENCE [LARGE SCALE GENOMIC DNA]</scope>
    <source>
        <strain evidence="2">Sxm20200214</strain>
        <tissue evidence="2">Leaf</tissue>
    </source>
</reference>
<gene>
    <name evidence="2" type="ORF">Bca52824_088520</name>
</gene>
<organism evidence="2 3">
    <name type="scientific">Brassica carinata</name>
    <name type="common">Ethiopian mustard</name>
    <name type="synonym">Abyssinian cabbage</name>
    <dbReference type="NCBI Taxonomy" id="52824"/>
    <lineage>
        <taxon>Eukaryota</taxon>
        <taxon>Viridiplantae</taxon>
        <taxon>Streptophyta</taxon>
        <taxon>Embryophyta</taxon>
        <taxon>Tracheophyta</taxon>
        <taxon>Spermatophyta</taxon>
        <taxon>Magnoliopsida</taxon>
        <taxon>eudicotyledons</taxon>
        <taxon>Gunneridae</taxon>
        <taxon>Pentapetalae</taxon>
        <taxon>rosids</taxon>
        <taxon>malvids</taxon>
        <taxon>Brassicales</taxon>
        <taxon>Brassicaceae</taxon>
        <taxon>Brassiceae</taxon>
        <taxon>Brassica</taxon>
    </lineage>
</organism>
<evidence type="ECO:0008006" key="4">
    <source>
        <dbReference type="Google" id="ProtNLM"/>
    </source>
</evidence>
<dbReference type="EMBL" id="JAAMPC010000017">
    <property type="protein sequence ID" value="KAG2248892.1"/>
    <property type="molecule type" value="Genomic_DNA"/>
</dbReference>
<evidence type="ECO:0000256" key="1">
    <source>
        <dbReference type="SAM" id="SignalP"/>
    </source>
</evidence>
<proteinExistence type="predicted"/>
<name>A0A8X7PDT3_BRACI</name>
<comment type="caution">
    <text evidence="2">The sequence shown here is derived from an EMBL/GenBank/DDBJ whole genome shotgun (WGS) entry which is preliminary data.</text>
</comment>
<dbReference type="Proteomes" id="UP000886595">
    <property type="component" value="Unassembled WGS sequence"/>
</dbReference>
<evidence type="ECO:0000313" key="3">
    <source>
        <dbReference type="Proteomes" id="UP000886595"/>
    </source>
</evidence>